<comment type="caution">
    <text evidence="1">The sequence shown here is derived from an EMBL/GenBank/DDBJ whole genome shotgun (WGS) entry which is preliminary data.</text>
</comment>
<accession>A0ABS1NP75</accession>
<gene>
    <name evidence="1" type="ORF">JK363_35760</name>
</gene>
<dbReference type="InterPro" id="IPR048032">
    <property type="entry name" value="ESAT6-like"/>
</dbReference>
<sequence>MGQNQDRNSYDIAASTEVQTNLNVIIERLEQVLGQRDAAVKAAMADFRADGVSEEYHGKEQRWNRAANEVRTIIQLLRTTLEKNDNTAHSTLAKAKATVDSIG</sequence>
<proteinExistence type="predicted"/>
<evidence type="ECO:0000313" key="2">
    <source>
        <dbReference type="Proteomes" id="UP000634229"/>
    </source>
</evidence>
<organism evidence="1 2">
    <name type="scientific">Streptomyces coffeae</name>
    <dbReference type="NCBI Taxonomy" id="621382"/>
    <lineage>
        <taxon>Bacteria</taxon>
        <taxon>Bacillati</taxon>
        <taxon>Actinomycetota</taxon>
        <taxon>Actinomycetes</taxon>
        <taxon>Kitasatosporales</taxon>
        <taxon>Streptomycetaceae</taxon>
        <taxon>Streptomyces</taxon>
    </lineage>
</organism>
<dbReference type="NCBIfam" id="NF035935">
    <property type="entry name" value="ESAT6_3"/>
    <property type="match status" value="1"/>
</dbReference>
<evidence type="ECO:0000313" key="1">
    <source>
        <dbReference type="EMBL" id="MBL1101899.1"/>
    </source>
</evidence>
<dbReference type="EMBL" id="JAERRF010000034">
    <property type="protein sequence ID" value="MBL1101899.1"/>
    <property type="molecule type" value="Genomic_DNA"/>
</dbReference>
<dbReference type="Proteomes" id="UP000634229">
    <property type="component" value="Unassembled WGS sequence"/>
</dbReference>
<keyword evidence="2" id="KW-1185">Reference proteome</keyword>
<reference evidence="1 2" key="1">
    <citation type="submission" date="2021-01" db="EMBL/GenBank/DDBJ databases">
        <title>WGS of actinomycetes isolated from Thailand.</title>
        <authorList>
            <person name="Thawai C."/>
        </authorList>
    </citation>
    <scope>NUCLEOTIDE SEQUENCE [LARGE SCALE GENOMIC DNA]</scope>
    <source>
        <strain evidence="1 2">CA1R205</strain>
    </source>
</reference>
<dbReference type="Gene3D" id="1.10.287.1060">
    <property type="entry name" value="ESAT-6-like"/>
    <property type="match status" value="1"/>
</dbReference>
<protein>
    <submittedName>
        <fullName evidence="1">Pore-forming ESAT-6 family protein</fullName>
    </submittedName>
</protein>
<name>A0ABS1NP75_9ACTN</name>
<dbReference type="RefSeq" id="WP_201881840.1">
    <property type="nucleotide sequence ID" value="NZ_JAERRF010000034.1"/>
</dbReference>